<feature type="transmembrane region" description="Helical" evidence="8">
    <location>
        <begin position="6"/>
        <end position="24"/>
    </location>
</feature>
<organism evidence="9 11">
    <name type="scientific">Terribacillus saccharophilus</name>
    <dbReference type="NCBI Taxonomy" id="361277"/>
    <lineage>
        <taxon>Bacteria</taxon>
        <taxon>Bacillati</taxon>
        <taxon>Bacillota</taxon>
        <taxon>Bacilli</taxon>
        <taxon>Bacillales</taxon>
        <taxon>Bacillaceae</taxon>
        <taxon>Terribacillus</taxon>
    </lineage>
</organism>
<dbReference type="HOGENOM" id="CLU_056175_4_0_9"/>
<proteinExistence type="inferred from homology"/>
<dbReference type="AlphaFoldDB" id="A0A075LHX7"/>
<dbReference type="InterPro" id="IPR038770">
    <property type="entry name" value="Na+/solute_symporter_sf"/>
</dbReference>
<dbReference type="Proteomes" id="UP000027980">
    <property type="component" value="Chromosome"/>
</dbReference>
<keyword evidence="3" id="KW-0813">Transport</keyword>
<dbReference type="KEGG" id="tap:GZ22_01655"/>
<feature type="transmembrane region" description="Helical" evidence="8">
    <location>
        <begin position="153"/>
        <end position="174"/>
    </location>
</feature>
<protein>
    <submittedName>
        <fullName evidence="9">Membrane protein</fullName>
    </submittedName>
</protein>
<feature type="transmembrane region" description="Helical" evidence="8">
    <location>
        <begin position="186"/>
        <end position="207"/>
    </location>
</feature>
<feature type="transmembrane region" description="Helical" evidence="8">
    <location>
        <begin position="90"/>
        <end position="114"/>
    </location>
</feature>
<name>A0A075LHX7_9BACI</name>
<dbReference type="PANTHER" id="PTHR36838:SF1">
    <property type="entry name" value="SLR1864 PROTEIN"/>
    <property type="match status" value="1"/>
</dbReference>
<gene>
    <name evidence="9" type="ORF">GZ22_01655</name>
    <name evidence="10" type="ORF">SAMN04489762_2585</name>
</gene>
<keyword evidence="5 8" id="KW-0812">Transmembrane</keyword>
<dbReference type="EMBL" id="FOCD01000003">
    <property type="protein sequence ID" value="SEN69165.1"/>
    <property type="molecule type" value="Genomic_DNA"/>
</dbReference>
<comment type="similarity">
    <text evidence="2">Belongs to the auxin efflux carrier (TC 2.A.69) family.</text>
</comment>
<sequence length="300" mass="32649">MAYILTLLPIFGIFLLGFVGQKLLKFDIRSISKMSVYLLSPVLAFQTFYENRLSTDYIYLAIFVVGICLALVLICYVISLLRGFDRQDTYSLMLGASFMNNGNYGTPLVLFVFGAAGFDYAVILLVLQQLVMVTIGVFIAAKGGGAVLSPRATFLSVLKIPIIYGAILGILFQVLSIPLSGPITEAVHLVADAAIPTVMIVLGMQLANISLKSFEYERLTYALVLKLLISPVIAYLFTLMLPVDDMVKQIMILVAAMPTAANTTLYALEFGAKPAYVSSATLISTLLSLITLPVLLYILL</sequence>
<evidence type="ECO:0000256" key="4">
    <source>
        <dbReference type="ARBA" id="ARBA00022475"/>
    </source>
</evidence>
<evidence type="ECO:0000256" key="2">
    <source>
        <dbReference type="ARBA" id="ARBA00010145"/>
    </source>
</evidence>
<keyword evidence="7 8" id="KW-0472">Membrane</keyword>
<evidence type="ECO:0000256" key="8">
    <source>
        <dbReference type="SAM" id="Phobius"/>
    </source>
</evidence>
<dbReference type="RefSeq" id="WP_038558075.1">
    <property type="nucleotide sequence ID" value="NZ_CP008876.1"/>
</dbReference>
<comment type="subcellular location">
    <subcellularLocation>
        <location evidence="1">Cell membrane</location>
        <topology evidence="1">Multi-pass membrane protein</topology>
    </subcellularLocation>
</comment>
<keyword evidence="6 8" id="KW-1133">Transmembrane helix</keyword>
<accession>A0AAX2EHJ4</accession>
<reference evidence="10 12" key="2">
    <citation type="submission" date="2016-10" db="EMBL/GenBank/DDBJ databases">
        <authorList>
            <person name="Varghese N."/>
            <person name="Submissions S."/>
        </authorList>
    </citation>
    <scope>NUCLEOTIDE SEQUENCE [LARGE SCALE GENOMIC DNA]</scope>
    <source>
        <strain evidence="10 12">DSM 21619</strain>
    </source>
</reference>
<feature type="transmembrane region" description="Helical" evidence="8">
    <location>
        <begin position="57"/>
        <end position="78"/>
    </location>
</feature>
<dbReference type="EMBL" id="CP008876">
    <property type="protein sequence ID" value="AIF65492.1"/>
    <property type="molecule type" value="Genomic_DNA"/>
</dbReference>
<feature type="transmembrane region" description="Helical" evidence="8">
    <location>
        <begin position="275"/>
        <end position="299"/>
    </location>
</feature>
<dbReference type="OrthoDB" id="148377at2"/>
<keyword evidence="4" id="KW-1003">Cell membrane</keyword>
<dbReference type="PANTHER" id="PTHR36838">
    <property type="entry name" value="AUXIN EFFLUX CARRIER FAMILY PROTEIN"/>
    <property type="match status" value="1"/>
</dbReference>
<evidence type="ECO:0000256" key="7">
    <source>
        <dbReference type="ARBA" id="ARBA00023136"/>
    </source>
</evidence>
<evidence type="ECO:0000256" key="1">
    <source>
        <dbReference type="ARBA" id="ARBA00004651"/>
    </source>
</evidence>
<dbReference type="GO" id="GO:0005886">
    <property type="term" value="C:plasma membrane"/>
    <property type="evidence" value="ECO:0007669"/>
    <property type="project" value="UniProtKB-SubCell"/>
</dbReference>
<accession>A0A075LHX7</accession>
<evidence type="ECO:0000313" key="10">
    <source>
        <dbReference type="EMBL" id="SEN69165.1"/>
    </source>
</evidence>
<dbReference type="InterPro" id="IPR004776">
    <property type="entry name" value="Mem_transp_PIN-like"/>
</dbReference>
<evidence type="ECO:0000313" key="12">
    <source>
        <dbReference type="Proteomes" id="UP000199735"/>
    </source>
</evidence>
<feature type="transmembrane region" description="Helical" evidence="8">
    <location>
        <begin position="219"/>
        <end position="238"/>
    </location>
</feature>
<dbReference type="GO" id="GO:0055085">
    <property type="term" value="P:transmembrane transport"/>
    <property type="evidence" value="ECO:0007669"/>
    <property type="project" value="InterPro"/>
</dbReference>
<evidence type="ECO:0000256" key="3">
    <source>
        <dbReference type="ARBA" id="ARBA00022448"/>
    </source>
</evidence>
<evidence type="ECO:0000313" key="9">
    <source>
        <dbReference type="EMBL" id="AIF65492.1"/>
    </source>
</evidence>
<dbReference type="GeneID" id="34222358"/>
<dbReference type="Pfam" id="PF03547">
    <property type="entry name" value="Mem_trans"/>
    <property type="match status" value="1"/>
</dbReference>
<evidence type="ECO:0000313" key="11">
    <source>
        <dbReference type="Proteomes" id="UP000027980"/>
    </source>
</evidence>
<reference evidence="9 11" key="1">
    <citation type="submission" date="2014-07" db="EMBL/GenBank/DDBJ databases">
        <title>Complete genome sequence of a moderately halophilic bacterium Terribacillus aidingensis MP602, isolated from Cryptomeria fortunei in Tianmu mountain in China.</title>
        <authorList>
            <person name="Wang Y."/>
            <person name="Lu P."/>
            <person name="Zhang L."/>
        </authorList>
    </citation>
    <scope>NUCLEOTIDE SEQUENCE [LARGE SCALE GENOMIC DNA]</scope>
    <source>
        <strain evidence="9 11">MP602</strain>
    </source>
</reference>
<dbReference type="Proteomes" id="UP000199735">
    <property type="component" value="Unassembled WGS sequence"/>
</dbReference>
<evidence type="ECO:0000256" key="5">
    <source>
        <dbReference type="ARBA" id="ARBA00022692"/>
    </source>
</evidence>
<dbReference type="Gene3D" id="1.20.1530.20">
    <property type="match status" value="2"/>
</dbReference>
<evidence type="ECO:0000256" key="6">
    <source>
        <dbReference type="ARBA" id="ARBA00022989"/>
    </source>
</evidence>
<feature type="transmembrane region" description="Helical" evidence="8">
    <location>
        <begin position="120"/>
        <end position="141"/>
    </location>
</feature>